<dbReference type="RefSeq" id="WP_203985354.1">
    <property type="nucleotide sequence ID" value="NZ_BOOU01000046.1"/>
</dbReference>
<evidence type="ECO:0000313" key="3">
    <source>
        <dbReference type="EMBL" id="GII78201.1"/>
    </source>
</evidence>
<sequence length="402" mass="41918">MITQGHCDPRFARVREVFERQFADGRQLGASFAVHLHGEPVVDLWGGVADRHTGRPWERGTPALAYSCTKAVTATVLLMLIEDGLADPHAPVAGIWPEFAARGKDRVTLEQVLSHQAGLPAIEDPVPVEEYEDQPAIAARLAAQAPLWEPGTAHGYHALSFGFLAGEIVRRLTGGGVGEFVAGRIAGPRDLELWVGAPDDVAARAALLSAGDRSGGRTPPAEPAPRKDGPGGGTPPADLARALFAAMTDPGSLMNRATGNPSLARLKGGGNHPLALRAGWPAMGLVTTARGLAGFYRDLIGGVLVPEKTLAEALRPRVAGPDRVLLIDSSFALGYLRPSAMFPAPPAGAATAFGHTGLGGSLGLGDPRHGLAMAHVMNRMARGAAGDLRAYELADAVYGCVQ</sequence>
<feature type="region of interest" description="Disordered" evidence="1">
    <location>
        <begin position="209"/>
        <end position="237"/>
    </location>
</feature>
<protein>
    <submittedName>
        <fullName evidence="3">Esterase</fullName>
    </submittedName>
</protein>
<evidence type="ECO:0000313" key="4">
    <source>
        <dbReference type="Proteomes" id="UP000655287"/>
    </source>
</evidence>
<dbReference type="PANTHER" id="PTHR43319">
    <property type="entry name" value="BETA-LACTAMASE-RELATED"/>
    <property type="match status" value="1"/>
</dbReference>
<proteinExistence type="predicted"/>
<name>A0A919R1V1_9ACTN</name>
<reference evidence="3" key="1">
    <citation type="submission" date="2021-01" db="EMBL/GenBank/DDBJ databases">
        <title>Whole genome shotgun sequence of Sphaerisporangium rufum NBRC 109079.</title>
        <authorList>
            <person name="Komaki H."/>
            <person name="Tamura T."/>
        </authorList>
    </citation>
    <scope>NUCLEOTIDE SEQUENCE</scope>
    <source>
        <strain evidence="3">NBRC 109079</strain>
    </source>
</reference>
<evidence type="ECO:0000259" key="2">
    <source>
        <dbReference type="Pfam" id="PF00144"/>
    </source>
</evidence>
<accession>A0A919R1V1</accession>
<organism evidence="3 4">
    <name type="scientific">Sphaerisporangium rufum</name>
    <dbReference type="NCBI Taxonomy" id="1381558"/>
    <lineage>
        <taxon>Bacteria</taxon>
        <taxon>Bacillati</taxon>
        <taxon>Actinomycetota</taxon>
        <taxon>Actinomycetes</taxon>
        <taxon>Streptosporangiales</taxon>
        <taxon>Streptosporangiaceae</taxon>
        <taxon>Sphaerisporangium</taxon>
    </lineage>
</organism>
<dbReference type="Proteomes" id="UP000655287">
    <property type="component" value="Unassembled WGS sequence"/>
</dbReference>
<dbReference type="InterPro" id="IPR012338">
    <property type="entry name" value="Beta-lactam/transpept-like"/>
</dbReference>
<dbReference type="Pfam" id="PF00144">
    <property type="entry name" value="Beta-lactamase"/>
    <property type="match status" value="1"/>
</dbReference>
<dbReference type="SUPFAM" id="SSF56601">
    <property type="entry name" value="beta-lactamase/transpeptidase-like"/>
    <property type="match status" value="1"/>
</dbReference>
<comment type="caution">
    <text evidence="3">The sequence shown here is derived from an EMBL/GenBank/DDBJ whole genome shotgun (WGS) entry which is preliminary data.</text>
</comment>
<dbReference type="AlphaFoldDB" id="A0A919R1V1"/>
<dbReference type="EMBL" id="BOOU01000046">
    <property type="protein sequence ID" value="GII78201.1"/>
    <property type="molecule type" value="Genomic_DNA"/>
</dbReference>
<gene>
    <name evidence="3" type="ORF">Sru01_31830</name>
</gene>
<evidence type="ECO:0000256" key="1">
    <source>
        <dbReference type="SAM" id="MobiDB-lite"/>
    </source>
</evidence>
<dbReference type="PANTHER" id="PTHR43319:SF3">
    <property type="entry name" value="BETA-LACTAMASE-RELATED DOMAIN-CONTAINING PROTEIN"/>
    <property type="match status" value="1"/>
</dbReference>
<keyword evidence="4" id="KW-1185">Reference proteome</keyword>
<dbReference type="Gene3D" id="3.40.710.10">
    <property type="entry name" value="DD-peptidase/beta-lactamase superfamily"/>
    <property type="match status" value="1"/>
</dbReference>
<dbReference type="InterPro" id="IPR052907">
    <property type="entry name" value="Beta-lactamase/esterase"/>
</dbReference>
<dbReference type="InterPro" id="IPR001466">
    <property type="entry name" value="Beta-lactam-related"/>
</dbReference>
<feature type="domain" description="Beta-lactamase-related" evidence="2">
    <location>
        <begin position="15"/>
        <end position="396"/>
    </location>
</feature>